<feature type="compositionally biased region" description="Polar residues" evidence="2">
    <location>
        <begin position="149"/>
        <end position="161"/>
    </location>
</feature>
<evidence type="ECO:0000256" key="1">
    <source>
        <dbReference type="PROSITE-ProRule" id="PRU00042"/>
    </source>
</evidence>
<reference evidence="4" key="1">
    <citation type="submission" date="2021-01" db="EMBL/GenBank/DDBJ databases">
        <authorList>
            <consortium name="Genoscope - CEA"/>
            <person name="William W."/>
        </authorList>
    </citation>
    <scope>NUCLEOTIDE SEQUENCE</scope>
</reference>
<keyword evidence="1" id="KW-0479">Metal-binding</keyword>
<feature type="region of interest" description="Disordered" evidence="2">
    <location>
        <begin position="143"/>
        <end position="175"/>
    </location>
</feature>
<feature type="domain" description="C2H2-type" evidence="3">
    <location>
        <begin position="65"/>
        <end position="93"/>
    </location>
</feature>
<evidence type="ECO:0000313" key="4">
    <source>
        <dbReference type="EMBL" id="CAD8061345.1"/>
    </source>
</evidence>
<accession>A0A8S1L556</accession>
<dbReference type="Proteomes" id="UP000688137">
    <property type="component" value="Unassembled WGS sequence"/>
</dbReference>
<dbReference type="PROSITE" id="PS00028">
    <property type="entry name" value="ZINC_FINGER_C2H2_1"/>
    <property type="match status" value="1"/>
</dbReference>
<dbReference type="InterPro" id="IPR013087">
    <property type="entry name" value="Znf_C2H2_type"/>
</dbReference>
<dbReference type="AlphaFoldDB" id="A0A8S1L556"/>
<keyword evidence="1" id="KW-0862">Zinc</keyword>
<evidence type="ECO:0000313" key="5">
    <source>
        <dbReference type="Proteomes" id="UP000688137"/>
    </source>
</evidence>
<proteinExistence type="predicted"/>
<dbReference type="PROSITE" id="PS50157">
    <property type="entry name" value="ZINC_FINGER_C2H2_2"/>
    <property type="match status" value="1"/>
</dbReference>
<feature type="compositionally biased region" description="Polar residues" evidence="2">
    <location>
        <begin position="97"/>
        <end position="106"/>
    </location>
</feature>
<comment type="caution">
    <text evidence="4">The sequence shown here is derived from an EMBL/GenBank/DDBJ whole genome shotgun (WGS) entry which is preliminary data.</text>
</comment>
<keyword evidence="1" id="KW-0863">Zinc-finger</keyword>
<evidence type="ECO:0000259" key="3">
    <source>
        <dbReference type="PROSITE" id="PS50157"/>
    </source>
</evidence>
<dbReference type="OMA" id="HIQENYT"/>
<keyword evidence="5" id="KW-1185">Reference proteome</keyword>
<sequence>MNYKLADFISNYLNEQKLLTDKYTRLFNQIKLGDSSLNKTSSSLINLKKKSNDQEYMYNSNKEKTNCQYCGKQYTSQLPLRNHMKKFHLQDSYLSRNELSTKQSTPYDEDYDQRKQDYSRREDSYNEADEELRQKLLRNVQAIEKRENGSQSMLEQQNQEFIISGLDSDSSSDDE</sequence>
<gene>
    <name evidence="4" type="ORF">PPRIM_AZ9-3.1.T0310262</name>
</gene>
<protein>
    <recommendedName>
        <fullName evidence="3">C2H2-type domain-containing protein</fullName>
    </recommendedName>
</protein>
<feature type="compositionally biased region" description="Basic and acidic residues" evidence="2">
    <location>
        <begin position="112"/>
        <end position="124"/>
    </location>
</feature>
<evidence type="ECO:0000256" key="2">
    <source>
        <dbReference type="SAM" id="MobiDB-lite"/>
    </source>
</evidence>
<dbReference type="EMBL" id="CAJJDM010000030">
    <property type="protein sequence ID" value="CAD8061345.1"/>
    <property type="molecule type" value="Genomic_DNA"/>
</dbReference>
<dbReference type="GO" id="GO:0008270">
    <property type="term" value="F:zinc ion binding"/>
    <property type="evidence" value="ECO:0007669"/>
    <property type="project" value="UniProtKB-KW"/>
</dbReference>
<feature type="region of interest" description="Disordered" evidence="2">
    <location>
        <begin position="97"/>
        <end position="130"/>
    </location>
</feature>
<organism evidence="4 5">
    <name type="scientific">Paramecium primaurelia</name>
    <dbReference type="NCBI Taxonomy" id="5886"/>
    <lineage>
        <taxon>Eukaryota</taxon>
        <taxon>Sar</taxon>
        <taxon>Alveolata</taxon>
        <taxon>Ciliophora</taxon>
        <taxon>Intramacronucleata</taxon>
        <taxon>Oligohymenophorea</taxon>
        <taxon>Peniculida</taxon>
        <taxon>Parameciidae</taxon>
        <taxon>Paramecium</taxon>
    </lineage>
</organism>
<name>A0A8S1L556_PARPR</name>